<reference evidence="1 2" key="1">
    <citation type="submission" date="2016-10" db="EMBL/GenBank/DDBJ databases">
        <authorList>
            <person name="de Groot N.N."/>
        </authorList>
    </citation>
    <scope>NUCLEOTIDE SEQUENCE [LARGE SCALE GENOMIC DNA]</scope>
    <source>
        <strain evidence="1 2">CGMCC 1.3430</strain>
    </source>
</reference>
<proteinExistence type="predicted"/>
<name>A0A1H4BGG5_ALKAM</name>
<sequence length="99" mass="11184">MPAQPALNQRIELLMQQLPQQRQQLTRQTNLITSVLAARLCSPQALVAATLTGALVTVWWHGHDHSPNSLSAHQAKSQLGWDIVYQALWQNLWRPLLSQ</sequence>
<evidence type="ECO:0000313" key="2">
    <source>
        <dbReference type="Proteomes" id="UP000198773"/>
    </source>
</evidence>
<evidence type="ECO:0000313" key="1">
    <source>
        <dbReference type="EMBL" id="SEA47253.1"/>
    </source>
</evidence>
<dbReference type="RefSeq" id="WP_091341668.1">
    <property type="nucleotide sequence ID" value="NZ_FNRM01000003.1"/>
</dbReference>
<keyword evidence="2" id="KW-1185">Reference proteome</keyword>
<gene>
    <name evidence="1" type="ORF">SAMN04488051_103350</name>
</gene>
<organism evidence="1 2">
    <name type="scientific">Alkalimonas amylolytica</name>
    <dbReference type="NCBI Taxonomy" id="152573"/>
    <lineage>
        <taxon>Bacteria</taxon>
        <taxon>Pseudomonadati</taxon>
        <taxon>Pseudomonadota</taxon>
        <taxon>Gammaproteobacteria</taxon>
        <taxon>Alkalimonas</taxon>
    </lineage>
</organism>
<accession>A0A1H4BGG5</accession>
<dbReference type="EMBL" id="FNRM01000003">
    <property type="protein sequence ID" value="SEA47253.1"/>
    <property type="molecule type" value="Genomic_DNA"/>
</dbReference>
<dbReference type="STRING" id="152573.SAMN04488051_103350"/>
<dbReference type="AlphaFoldDB" id="A0A1H4BGG5"/>
<dbReference type="Proteomes" id="UP000198773">
    <property type="component" value="Unassembled WGS sequence"/>
</dbReference>
<protein>
    <submittedName>
        <fullName evidence="1">Uncharacterized protein</fullName>
    </submittedName>
</protein>